<name>A0A9P6Y4L2_RHIOR</name>
<dbReference type="GO" id="GO:0005840">
    <property type="term" value="C:ribosome"/>
    <property type="evidence" value="ECO:0007669"/>
    <property type="project" value="InterPro"/>
</dbReference>
<evidence type="ECO:0000256" key="12">
    <source>
        <dbReference type="PROSITE-ProRule" id="PRU10141"/>
    </source>
</evidence>
<dbReference type="GO" id="GO:0005739">
    <property type="term" value="C:mitochondrion"/>
    <property type="evidence" value="ECO:0007669"/>
    <property type="project" value="UniProtKB-SubCell"/>
</dbReference>
<feature type="compositionally biased region" description="Polar residues" evidence="14">
    <location>
        <begin position="280"/>
        <end position="300"/>
    </location>
</feature>
<dbReference type="InterPro" id="IPR000719">
    <property type="entry name" value="Prot_kinase_dom"/>
</dbReference>
<evidence type="ECO:0000256" key="1">
    <source>
        <dbReference type="ARBA" id="ARBA00004173"/>
    </source>
</evidence>
<keyword evidence="8" id="KW-0496">Mitochondrion</keyword>
<dbReference type="Proteomes" id="UP000717996">
    <property type="component" value="Unassembled WGS sequence"/>
</dbReference>
<dbReference type="PROSITE" id="PS50011">
    <property type="entry name" value="PROTEIN_KINASE_DOM"/>
    <property type="match status" value="1"/>
</dbReference>
<proteinExistence type="inferred from homology"/>
<comment type="similarity">
    <text evidence="11">Belongs to the protein kinase superfamily. STE Ser/Thr protein kinase family. MAP kinase kinase subfamily.</text>
</comment>
<dbReference type="Gene3D" id="2.40.50.100">
    <property type="match status" value="1"/>
</dbReference>
<feature type="region of interest" description="Disordered" evidence="14">
    <location>
        <begin position="278"/>
        <end position="300"/>
    </location>
</feature>
<keyword evidence="5 12" id="KW-0547">Nucleotide-binding</keyword>
<dbReference type="InterPro" id="IPR011009">
    <property type="entry name" value="Kinase-like_dom_sf"/>
</dbReference>
<evidence type="ECO:0000256" key="13">
    <source>
        <dbReference type="SAM" id="Coils"/>
    </source>
</evidence>
<dbReference type="GO" id="GO:0006412">
    <property type="term" value="P:translation"/>
    <property type="evidence" value="ECO:0007669"/>
    <property type="project" value="InterPro"/>
</dbReference>
<dbReference type="PROSITE" id="PS00107">
    <property type="entry name" value="PROTEIN_KINASE_ATP"/>
    <property type="match status" value="1"/>
</dbReference>
<feature type="region of interest" description="Disordered" evidence="14">
    <location>
        <begin position="136"/>
        <end position="155"/>
    </location>
</feature>
<dbReference type="FunFam" id="2.40.50.100:FF:000042">
    <property type="entry name" value="50S ribosomal protein L27"/>
    <property type="match status" value="1"/>
</dbReference>
<evidence type="ECO:0000256" key="10">
    <source>
        <dbReference type="ARBA" id="ARBA00035267"/>
    </source>
</evidence>
<evidence type="ECO:0000256" key="8">
    <source>
        <dbReference type="ARBA" id="ARBA00023128"/>
    </source>
</evidence>
<evidence type="ECO:0000256" key="6">
    <source>
        <dbReference type="ARBA" id="ARBA00022777"/>
    </source>
</evidence>
<keyword evidence="7 12" id="KW-0067">ATP-binding</keyword>
<accession>A0A9P6Y4L2</accession>
<organism evidence="16 17">
    <name type="scientific">Rhizopus oryzae</name>
    <name type="common">Mucormycosis agent</name>
    <name type="synonym">Rhizopus arrhizus var. delemar</name>
    <dbReference type="NCBI Taxonomy" id="64495"/>
    <lineage>
        <taxon>Eukaryota</taxon>
        <taxon>Fungi</taxon>
        <taxon>Fungi incertae sedis</taxon>
        <taxon>Mucoromycota</taxon>
        <taxon>Mucoromycotina</taxon>
        <taxon>Mucoromycetes</taxon>
        <taxon>Mucorales</taxon>
        <taxon>Mucorineae</taxon>
        <taxon>Rhizopodaceae</taxon>
        <taxon>Rhizopus</taxon>
    </lineage>
</organism>
<evidence type="ECO:0000313" key="16">
    <source>
        <dbReference type="EMBL" id="KAG1539349.1"/>
    </source>
</evidence>
<keyword evidence="9" id="KW-0687">Ribonucleoprotein</keyword>
<dbReference type="NCBIfam" id="TIGR00062">
    <property type="entry name" value="L27"/>
    <property type="match status" value="1"/>
</dbReference>
<dbReference type="PRINTS" id="PR00063">
    <property type="entry name" value="RIBOSOMALL27"/>
</dbReference>
<evidence type="ECO:0000256" key="4">
    <source>
        <dbReference type="ARBA" id="ARBA00022679"/>
    </source>
</evidence>
<evidence type="ECO:0000259" key="15">
    <source>
        <dbReference type="PROSITE" id="PS50011"/>
    </source>
</evidence>
<dbReference type="PANTHER" id="PTHR47448">
    <property type="entry name" value="DUAL SPECIFICITY MITOGEN-ACTIVATED PROTEIN KINASE KINASE DSOR1-LIKE PROTEIN"/>
    <property type="match status" value="1"/>
</dbReference>
<dbReference type="SUPFAM" id="SSF56112">
    <property type="entry name" value="Protein kinase-like (PK-like)"/>
    <property type="match status" value="1"/>
</dbReference>
<keyword evidence="4" id="KW-0808">Transferase</keyword>
<dbReference type="PANTHER" id="PTHR47448:SF1">
    <property type="entry name" value="SERINE_THREONINE-PROTEIN KINASE STE7 HOMOLOG"/>
    <property type="match status" value="1"/>
</dbReference>
<dbReference type="Gene3D" id="1.10.510.10">
    <property type="entry name" value="Transferase(Phosphotransferase) domain 1"/>
    <property type="match status" value="1"/>
</dbReference>
<dbReference type="PROSITE" id="PS00831">
    <property type="entry name" value="RIBOSOMAL_L27"/>
    <property type="match status" value="1"/>
</dbReference>
<dbReference type="GO" id="GO:1990904">
    <property type="term" value="C:ribonucleoprotein complex"/>
    <property type="evidence" value="ECO:0007669"/>
    <property type="project" value="UniProtKB-KW"/>
</dbReference>
<dbReference type="Pfam" id="PF01016">
    <property type="entry name" value="Ribosomal_L27"/>
    <property type="match status" value="1"/>
</dbReference>
<dbReference type="EMBL" id="JAANIT010001641">
    <property type="protein sequence ID" value="KAG1539349.1"/>
    <property type="molecule type" value="Genomic_DNA"/>
</dbReference>
<evidence type="ECO:0000256" key="14">
    <source>
        <dbReference type="SAM" id="MobiDB-lite"/>
    </source>
</evidence>
<comment type="caution">
    <text evidence="16">The sequence shown here is derived from an EMBL/GenBank/DDBJ whole genome shotgun (WGS) entry which is preliminary data.</text>
</comment>
<evidence type="ECO:0000256" key="3">
    <source>
        <dbReference type="ARBA" id="ARBA00022527"/>
    </source>
</evidence>
<comment type="similarity">
    <text evidence="2">Belongs to the bacterial ribosomal protein bL27 family.</text>
</comment>
<evidence type="ECO:0000256" key="5">
    <source>
        <dbReference type="ARBA" id="ARBA00022741"/>
    </source>
</evidence>
<dbReference type="InterPro" id="IPR050915">
    <property type="entry name" value="MAP_kinase_kinase"/>
</dbReference>
<dbReference type="AlphaFoldDB" id="A0A9P6Y4L2"/>
<evidence type="ECO:0000256" key="9">
    <source>
        <dbReference type="ARBA" id="ARBA00023274"/>
    </source>
</evidence>
<dbReference type="SUPFAM" id="SSF110324">
    <property type="entry name" value="Ribosomal L27 protein-like"/>
    <property type="match status" value="1"/>
</dbReference>
<keyword evidence="3" id="KW-0723">Serine/threonine-protein kinase</keyword>
<gene>
    <name evidence="16" type="ORF">G6F51_009191</name>
</gene>
<dbReference type="OrthoDB" id="10252354at2759"/>
<keyword evidence="13" id="KW-0175">Coiled coil</keyword>
<dbReference type="GO" id="GO:0003735">
    <property type="term" value="F:structural constituent of ribosome"/>
    <property type="evidence" value="ECO:0007669"/>
    <property type="project" value="InterPro"/>
</dbReference>
<feature type="domain" description="Protein kinase" evidence="15">
    <location>
        <begin position="189"/>
        <end position="541"/>
    </location>
</feature>
<sequence>MSLLNRAFTQLNTASIKACQWNNRATVPFMKNNADIIQVRWATKKSGGSSRNGRDSAGRRLGVKMFGGQQVVPGNIIVRQRGTKFHPGENVDIGKDHTLYALQPGYVRFYKDPQQPKRRLVGIVFDREGKLPIPRNYKNLALPNTPTTVAPPTPSIKSAKQEEYDQLYKDLNDLEIGLELRLDLREEDIKNLEELGAGNGGTVYKVLHIPSKRIMAKKVSICSPKTIYPQSLLDSPAFARRSGVFSNGLKEEEEEVEAELEDTVKELSIHEIKKRPEKSVSYQIPTSSNRQPSNNSTDYNLANMPPLLPVYNKRKTPEDPRVTVRKQVMREMQFLHDCNSEHIVSFYGAFLSGGDISMCMEYMDVGSLDKIYKKSGPIPMNILRHIGYAIVDGLIYLYDSHRIIHRDLKPSNVLINSAGQIKICDFGVSGQLIDSVANTFVGTSSYMSPERILGSPYSVKSDVWSIGITLMELGLGKFPFSSSDGKSLAIFELLQYIVNEPVPTLPEGKYPPDYEHFLSLCLVKEVKNRATPNDLLNTKFIKNATATKEDIMNWAKSHL</sequence>
<feature type="coiled-coil region" evidence="13">
    <location>
        <begin position="246"/>
        <end position="273"/>
    </location>
</feature>
<keyword evidence="6" id="KW-0418">Kinase</keyword>
<dbReference type="InterPro" id="IPR008271">
    <property type="entry name" value="Ser/Thr_kinase_AS"/>
</dbReference>
<dbReference type="GO" id="GO:0000165">
    <property type="term" value="P:MAPK cascade"/>
    <property type="evidence" value="ECO:0007669"/>
    <property type="project" value="UniProtKB-ARBA"/>
</dbReference>
<dbReference type="InterPro" id="IPR018261">
    <property type="entry name" value="Ribosomal_bL27_CS"/>
</dbReference>
<protein>
    <recommendedName>
        <fullName evidence="10">Large ribosomal subunit protein bL27m</fullName>
    </recommendedName>
</protein>
<dbReference type="InterPro" id="IPR001684">
    <property type="entry name" value="Ribosomal_bL27"/>
</dbReference>
<feature type="binding site" evidence="12">
    <location>
        <position position="218"/>
    </location>
    <ligand>
        <name>ATP</name>
        <dbReference type="ChEBI" id="CHEBI:30616"/>
    </ligand>
</feature>
<evidence type="ECO:0000256" key="11">
    <source>
        <dbReference type="ARBA" id="ARBA00038035"/>
    </source>
</evidence>
<dbReference type="GO" id="GO:0005524">
    <property type="term" value="F:ATP binding"/>
    <property type="evidence" value="ECO:0007669"/>
    <property type="project" value="UniProtKB-UniRule"/>
</dbReference>
<dbReference type="SMART" id="SM00220">
    <property type="entry name" value="S_TKc"/>
    <property type="match status" value="1"/>
</dbReference>
<evidence type="ECO:0000313" key="17">
    <source>
        <dbReference type="Proteomes" id="UP000717996"/>
    </source>
</evidence>
<dbReference type="InterPro" id="IPR017441">
    <property type="entry name" value="Protein_kinase_ATP_BS"/>
</dbReference>
<dbReference type="HAMAP" id="MF_00539">
    <property type="entry name" value="Ribosomal_bL27"/>
    <property type="match status" value="1"/>
</dbReference>
<dbReference type="PROSITE" id="PS00108">
    <property type="entry name" value="PROTEIN_KINASE_ST"/>
    <property type="match status" value="1"/>
</dbReference>
<comment type="subcellular location">
    <subcellularLocation>
        <location evidence="1">Mitochondrion</location>
    </subcellularLocation>
</comment>
<dbReference type="Pfam" id="PF00069">
    <property type="entry name" value="Pkinase"/>
    <property type="match status" value="1"/>
</dbReference>
<dbReference type="GO" id="GO:0004674">
    <property type="term" value="F:protein serine/threonine kinase activity"/>
    <property type="evidence" value="ECO:0007669"/>
    <property type="project" value="UniProtKB-KW"/>
</dbReference>
<dbReference type="Gene3D" id="3.30.200.20">
    <property type="entry name" value="Phosphorylase Kinase, domain 1"/>
    <property type="match status" value="2"/>
</dbReference>
<evidence type="ECO:0000256" key="7">
    <source>
        <dbReference type="ARBA" id="ARBA00022840"/>
    </source>
</evidence>
<reference evidence="16" key="1">
    <citation type="journal article" date="2020" name="Microb. Genom.">
        <title>Genetic diversity of clinical and environmental Mucorales isolates obtained from an investigation of mucormycosis cases among solid organ transplant recipients.</title>
        <authorList>
            <person name="Nguyen M.H."/>
            <person name="Kaul D."/>
            <person name="Muto C."/>
            <person name="Cheng S.J."/>
            <person name="Richter R.A."/>
            <person name="Bruno V.M."/>
            <person name="Liu G."/>
            <person name="Beyhan S."/>
            <person name="Sundermann A.J."/>
            <person name="Mounaud S."/>
            <person name="Pasculle A.W."/>
            <person name="Nierman W.C."/>
            <person name="Driscoll E."/>
            <person name="Cumbie R."/>
            <person name="Clancy C.J."/>
            <person name="Dupont C.L."/>
        </authorList>
    </citation>
    <scope>NUCLEOTIDE SEQUENCE</scope>
    <source>
        <strain evidence="16">GL16</strain>
    </source>
</reference>
<evidence type="ECO:0000256" key="2">
    <source>
        <dbReference type="ARBA" id="ARBA00010797"/>
    </source>
</evidence>
<dbReference type="GO" id="GO:0004712">
    <property type="term" value="F:protein serine/threonine/tyrosine kinase activity"/>
    <property type="evidence" value="ECO:0007669"/>
    <property type="project" value="UniProtKB-ARBA"/>
</dbReference>